<gene>
    <name evidence="1" type="ORF">HID58_023108</name>
</gene>
<dbReference type="Proteomes" id="UP000824890">
    <property type="component" value="Unassembled WGS sequence"/>
</dbReference>
<organism evidence="1 2">
    <name type="scientific">Brassica napus</name>
    <name type="common">Rape</name>
    <dbReference type="NCBI Taxonomy" id="3708"/>
    <lineage>
        <taxon>Eukaryota</taxon>
        <taxon>Viridiplantae</taxon>
        <taxon>Streptophyta</taxon>
        <taxon>Embryophyta</taxon>
        <taxon>Tracheophyta</taxon>
        <taxon>Spermatophyta</taxon>
        <taxon>Magnoliopsida</taxon>
        <taxon>eudicotyledons</taxon>
        <taxon>Gunneridae</taxon>
        <taxon>Pentapetalae</taxon>
        <taxon>rosids</taxon>
        <taxon>malvids</taxon>
        <taxon>Brassicales</taxon>
        <taxon>Brassicaceae</taxon>
        <taxon>Brassiceae</taxon>
        <taxon>Brassica</taxon>
    </lineage>
</organism>
<dbReference type="EMBL" id="JAGKQM010000006">
    <property type="protein sequence ID" value="KAH0923090.1"/>
    <property type="molecule type" value="Genomic_DNA"/>
</dbReference>
<sequence length="153" mass="17008">GVLRSSPSLVSIINRLFSLQSLDAGVITVHRKAVMSLRSPCSIATLVVVLFSRVPRGRCCPKRCDLSFLFTTLSTTEAHSHVISHPLSDRTTIINREPCREVKCSLSSYLCCKKSLLGYDGVISHTLSDRTTIINREPCREVKYSLSSYLCCK</sequence>
<feature type="non-terminal residue" evidence="1">
    <location>
        <position position="1"/>
    </location>
</feature>
<proteinExistence type="predicted"/>
<keyword evidence="2" id="KW-1185">Reference proteome</keyword>
<reference evidence="1 2" key="1">
    <citation type="submission" date="2021-05" db="EMBL/GenBank/DDBJ databases">
        <title>Genome Assembly of Synthetic Allotetraploid Brassica napus Reveals Homoeologous Exchanges between Subgenomes.</title>
        <authorList>
            <person name="Davis J.T."/>
        </authorList>
    </citation>
    <scope>NUCLEOTIDE SEQUENCE [LARGE SCALE GENOMIC DNA]</scope>
    <source>
        <strain evidence="2">cv. Da-Ae</strain>
        <tissue evidence="1">Seedling</tissue>
    </source>
</reference>
<evidence type="ECO:0000313" key="2">
    <source>
        <dbReference type="Proteomes" id="UP000824890"/>
    </source>
</evidence>
<name>A0ABQ8D156_BRANA</name>
<protein>
    <submittedName>
        <fullName evidence="1">Uncharacterized protein</fullName>
    </submittedName>
</protein>
<accession>A0ABQ8D156</accession>
<evidence type="ECO:0000313" key="1">
    <source>
        <dbReference type="EMBL" id="KAH0923090.1"/>
    </source>
</evidence>
<comment type="caution">
    <text evidence="1">The sequence shown here is derived from an EMBL/GenBank/DDBJ whole genome shotgun (WGS) entry which is preliminary data.</text>
</comment>